<gene>
    <name evidence="2" type="ORF">OCU04_008461</name>
</gene>
<protein>
    <submittedName>
        <fullName evidence="2">Uncharacterized protein</fullName>
    </submittedName>
</protein>
<accession>A0A9X0DH13</accession>
<sequence length="156" mass="17889">MNNIVLTPKIKLPFVFKKKIAITMAMVLYDAALAAARADQNPVLFIGGQQLLPFCYNPLQLALIALPGRSVPFVCNRISPAQVRTMRPSYINALLIQSRGRIVPNRWFRITRSIFGSVIRMMMITGSIFFPLVFFIEWLHSSRTEVCRTMRHFDRT</sequence>
<evidence type="ECO:0000313" key="3">
    <source>
        <dbReference type="Proteomes" id="UP001152300"/>
    </source>
</evidence>
<proteinExistence type="predicted"/>
<organism evidence="2 3">
    <name type="scientific">Sclerotinia nivalis</name>
    <dbReference type="NCBI Taxonomy" id="352851"/>
    <lineage>
        <taxon>Eukaryota</taxon>
        <taxon>Fungi</taxon>
        <taxon>Dikarya</taxon>
        <taxon>Ascomycota</taxon>
        <taxon>Pezizomycotina</taxon>
        <taxon>Leotiomycetes</taxon>
        <taxon>Helotiales</taxon>
        <taxon>Sclerotiniaceae</taxon>
        <taxon>Sclerotinia</taxon>
    </lineage>
</organism>
<dbReference type="OrthoDB" id="3559607at2759"/>
<feature type="transmembrane region" description="Helical" evidence="1">
    <location>
        <begin position="114"/>
        <end position="136"/>
    </location>
</feature>
<reference evidence="2" key="1">
    <citation type="submission" date="2022-11" db="EMBL/GenBank/DDBJ databases">
        <title>Genome Resource of Sclerotinia nivalis Strain SnTB1, a Plant Pathogen Isolated from American Ginseng.</title>
        <authorList>
            <person name="Fan S."/>
        </authorList>
    </citation>
    <scope>NUCLEOTIDE SEQUENCE</scope>
    <source>
        <strain evidence="2">SnTB1</strain>
    </source>
</reference>
<keyword evidence="1" id="KW-0472">Membrane</keyword>
<dbReference type="EMBL" id="JAPEIS010000009">
    <property type="protein sequence ID" value="KAJ8063226.1"/>
    <property type="molecule type" value="Genomic_DNA"/>
</dbReference>
<name>A0A9X0DH13_9HELO</name>
<keyword evidence="1" id="KW-1133">Transmembrane helix</keyword>
<evidence type="ECO:0000313" key="2">
    <source>
        <dbReference type="EMBL" id="KAJ8063226.1"/>
    </source>
</evidence>
<evidence type="ECO:0000256" key="1">
    <source>
        <dbReference type="SAM" id="Phobius"/>
    </source>
</evidence>
<dbReference type="AlphaFoldDB" id="A0A9X0DH13"/>
<keyword evidence="1" id="KW-0812">Transmembrane</keyword>
<comment type="caution">
    <text evidence="2">The sequence shown here is derived from an EMBL/GenBank/DDBJ whole genome shotgun (WGS) entry which is preliminary data.</text>
</comment>
<dbReference type="Proteomes" id="UP001152300">
    <property type="component" value="Unassembled WGS sequence"/>
</dbReference>
<keyword evidence="3" id="KW-1185">Reference proteome</keyword>